<proteinExistence type="predicted"/>
<evidence type="ECO:0000313" key="3">
    <source>
        <dbReference type="EMBL" id="MCT2400390.1"/>
    </source>
</evidence>
<dbReference type="Proteomes" id="UP001165583">
    <property type="component" value="Unassembled WGS sequence"/>
</dbReference>
<keyword evidence="4" id="KW-1185">Reference proteome</keyword>
<name>A0ABT2I6E7_9SPHN</name>
<feature type="region of interest" description="Disordered" evidence="1">
    <location>
        <begin position="59"/>
        <end position="100"/>
    </location>
</feature>
<feature type="transmembrane region" description="Helical" evidence="2">
    <location>
        <begin position="21"/>
        <end position="40"/>
    </location>
</feature>
<keyword evidence="2" id="KW-1133">Transmembrane helix</keyword>
<keyword evidence="2" id="KW-0812">Transmembrane</keyword>
<evidence type="ECO:0008006" key="5">
    <source>
        <dbReference type="Google" id="ProtNLM"/>
    </source>
</evidence>
<feature type="compositionally biased region" description="Basic and acidic residues" evidence="1">
    <location>
        <begin position="61"/>
        <end position="93"/>
    </location>
</feature>
<evidence type="ECO:0000256" key="2">
    <source>
        <dbReference type="SAM" id="Phobius"/>
    </source>
</evidence>
<gene>
    <name evidence="3" type="ORF">NZK81_12575</name>
</gene>
<keyword evidence="2" id="KW-0472">Membrane</keyword>
<reference evidence="3" key="1">
    <citation type="submission" date="2022-09" db="EMBL/GenBank/DDBJ databases">
        <title>Novosphingobium sp. Nov., a polycyclic aromatic hydrocarbon-degrading bacterium isolated form mangrove sediments in HongKong.</title>
        <authorList>
            <person name="Hu Z."/>
        </authorList>
    </citation>
    <scope>NUCLEOTIDE SEQUENCE</scope>
    <source>
        <strain evidence="3">HK4-1</strain>
    </source>
</reference>
<evidence type="ECO:0000313" key="4">
    <source>
        <dbReference type="Proteomes" id="UP001165583"/>
    </source>
</evidence>
<sequence length="252" mass="26998">MRSDTDRAVTGYRPGSPRQRAISSVLSAGLILLVLLLAIYQTGVVPMLDKRSSNPVTFDVAGKDADQGAKSPDKQPEKRKQRKAKQEAVKETRVVPPVEQPVEKKPAFTFLKLSSADFAASDIGAMKPSQSDDAASGGGNGGSTYGPGEGPGGAILYNANWYREPSDAELGGYLPPNAPREGWGMIACQTKAHYKVDNCEILGESPRGSGFGRAVLDAAWQFQVVPPRINGKPQLGEWVRIRIEYGTRKAAG</sequence>
<comment type="caution">
    <text evidence="3">The sequence shown here is derived from an EMBL/GenBank/DDBJ whole genome shotgun (WGS) entry which is preliminary data.</text>
</comment>
<feature type="compositionally biased region" description="Gly residues" evidence="1">
    <location>
        <begin position="136"/>
        <end position="147"/>
    </location>
</feature>
<accession>A0ABT2I6E7</accession>
<dbReference type="RefSeq" id="WP_260046439.1">
    <property type="nucleotide sequence ID" value="NZ_JANZXA010000008.1"/>
</dbReference>
<evidence type="ECO:0000256" key="1">
    <source>
        <dbReference type="SAM" id="MobiDB-lite"/>
    </source>
</evidence>
<dbReference type="EMBL" id="JANZXA010000008">
    <property type="protein sequence ID" value="MCT2400390.1"/>
    <property type="molecule type" value="Genomic_DNA"/>
</dbReference>
<feature type="region of interest" description="Disordered" evidence="1">
    <location>
        <begin position="125"/>
        <end position="147"/>
    </location>
</feature>
<protein>
    <recommendedName>
        <fullName evidence="5">Energy transducer TonB</fullName>
    </recommendedName>
</protein>
<organism evidence="3 4">
    <name type="scientific">Novosphingobium mangrovi</name>
    <name type="common">ex Huang et al. 2023</name>
    <dbReference type="NCBI Taxonomy" id="2976432"/>
    <lineage>
        <taxon>Bacteria</taxon>
        <taxon>Pseudomonadati</taxon>
        <taxon>Pseudomonadota</taxon>
        <taxon>Alphaproteobacteria</taxon>
        <taxon>Sphingomonadales</taxon>
        <taxon>Sphingomonadaceae</taxon>
        <taxon>Novosphingobium</taxon>
    </lineage>
</organism>